<evidence type="ECO:0000256" key="3">
    <source>
        <dbReference type="ARBA" id="ARBA00022692"/>
    </source>
</evidence>
<dbReference type="GO" id="GO:0022857">
    <property type="term" value="F:transmembrane transporter activity"/>
    <property type="evidence" value="ECO:0007669"/>
    <property type="project" value="InterPro"/>
</dbReference>
<feature type="transmembrane region" description="Helical" evidence="6">
    <location>
        <begin position="20"/>
        <end position="46"/>
    </location>
</feature>
<protein>
    <submittedName>
        <fullName evidence="8">MFS transporter</fullName>
    </submittedName>
</protein>
<feature type="transmembrane region" description="Helical" evidence="6">
    <location>
        <begin position="319"/>
        <end position="339"/>
    </location>
</feature>
<dbReference type="Gene3D" id="1.20.1250.20">
    <property type="entry name" value="MFS general substrate transporter like domains"/>
    <property type="match status" value="1"/>
</dbReference>
<feature type="transmembrane region" description="Helical" evidence="6">
    <location>
        <begin position="53"/>
        <end position="73"/>
    </location>
</feature>
<keyword evidence="3 6" id="KW-0812">Transmembrane</keyword>
<feature type="transmembrane region" description="Helical" evidence="6">
    <location>
        <begin position="261"/>
        <end position="281"/>
    </location>
</feature>
<dbReference type="EMBL" id="JAEKNR010000126">
    <property type="protein sequence ID" value="MBJ7598799.1"/>
    <property type="molecule type" value="Genomic_DNA"/>
</dbReference>
<feature type="transmembrane region" description="Helical" evidence="6">
    <location>
        <begin position="351"/>
        <end position="374"/>
    </location>
</feature>
<comment type="caution">
    <text evidence="8">The sequence shown here is derived from an EMBL/GenBank/DDBJ whole genome shotgun (WGS) entry which is preliminary data.</text>
</comment>
<comment type="subcellular location">
    <subcellularLocation>
        <location evidence="1">Cell membrane</location>
        <topology evidence="1">Multi-pass membrane protein</topology>
    </subcellularLocation>
</comment>
<dbReference type="Pfam" id="PF07690">
    <property type="entry name" value="MFS_1"/>
    <property type="match status" value="1"/>
</dbReference>
<evidence type="ECO:0000259" key="7">
    <source>
        <dbReference type="PROSITE" id="PS50850"/>
    </source>
</evidence>
<dbReference type="PANTHER" id="PTHR23513:SF11">
    <property type="entry name" value="STAPHYLOFERRIN A TRANSPORTER"/>
    <property type="match status" value="1"/>
</dbReference>
<evidence type="ECO:0000313" key="8">
    <source>
        <dbReference type="EMBL" id="MBJ7598799.1"/>
    </source>
</evidence>
<feature type="transmembrane region" description="Helical" evidence="6">
    <location>
        <begin position="293"/>
        <end position="313"/>
    </location>
</feature>
<proteinExistence type="predicted"/>
<feature type="transmembrane region" description="Helical" evidence="6">
    <location>
        <begin position="85"/>
        <end position="105"/>
    </location>
</feature>
<dbReference type="PROSITE" id="PS50850">
    <property type="entry name" value="MFS"/>
    <property type="match status" value="1"/>
</dbReference>
<sequence>MEPGHPPAPTYRALLAIPGVGPLAGTLLLARLGGAMWSLALILFVLQRFHSPVLAGITTFVAWMPGLLLSPLGGALMDRVGRVRLIVLDMGVAVLGVVAIVLLSLTGALTVPSLLLVVGASSITGPLTWVGTRSLIPLVVPSPLWERGNALDAITASLTMIAGPALAGLLFAAAGGLATLLAIGGVWLGAGLLVATVRDVPAPRTPAGGVLREALEGLRYVVHNPVLRGLAVLMSLANAGDGIFQVALPVLFRSFPRGGSAVAGAVWSVFGVASVLGALAGGRMATRGRERRIILATLLMVAAAYCVVAAAPLVALPLVAAAAGMAVAGVFVGLHDIAMFSLRQRAIEPAWLGRAMSVSMSVNAVGLPVGTALAGPLVQVSLVGAMAAAAGVVALAAGLCPLLLPAGVARARA</sequence>
<evidence type="ECO:0000256" key="4">
    <source>
        <dbReference type="ARBA" id="ARBA00022989"/>
    </source>
</evidence>
<feature type="transmembrane region" description="Helical" evidence="6">
    <location>
        <begin position="380"/>
        <end position="404"/>
    </location>
</feature>
<keyword evidence="2" id="KW-1003">Cell membrane</keyword>
<dbReference type="CDD" id="cd06173">
    <property type="entry name" value="MFS_MefA_like"/>
    <property type="match status" value="1"/>
</dbReference>
<feature type="transmembrane region" description="Helical" evidence="6">
    <location>
        <begin position="112"/>
        <end position="130"/>
    </location>
</feature>
<dbReference type="SUPFAM" id="SSF103473">
    <property type="entry name" value="MFS general substrate transporter"/>
    <property type="match status" value="1"/>
</dbReference>
<evidence type="ECO:0000256" key="6">
    <source>
        <dbReference type="SAM" id="Phobius"/>
    </source>
</evidence>
<accession>A0A934K4Q9</accession>
<evidence type="ECO:0000256" key="5">
    <source>
        <dbReference type="ARBA" id="ARBA00023136"/>
    </source>
</evidence>
<evidence type="ECO:0000313" key="9">
    <source>
        <dbReference type="Proteomes" id="UP000612893"/>
    </source>
</evidence>
<keyword evidence="5 6" id="KW-0472">Membrane</keyword>
<dbReference type="GO" id="GO:0005886">
    <property type="term" value="C:plasma membrane"/>
    <property type="evidence" value="ECO:0007669"/>
    <property type="project" value="UniProtKB-SubCell"/>
</dbReference>
<feature type="transmembrane region" description="Helical" evidence="6">
    <location>
        <begin position="150"/>
        <end position="171"/>
    </location>
</feature>
<dbReference type="InterPro" id="IPR036259">
    <property type="entry name" value="MFS_trans_sf"/>
</dbReference>
<gene>
    <name evidence="8" type="ORF">JF922_12035</name>
</gene>
<feature type="domain" description="Major facilitator superfamily (MFS) profile" evidence="7">
    <location>
        <begin position="226"/>
        <end position="413"/>
    </location>
</feature>
<dbReference type="InterPro" id="IPR020846">
    <property type="entry name" value="MFS_dom"/>
</dbReference>
<feature type="transmembrane region" description="Helical" evidence="6">
    <location>
        <begin position="178"/>
        <end position="197"/>
    </location>
</feature>
<reference evidence="8" key="1">
    <citation type="submission" date="2020-10" db="EMBL/GenBank/DDBJ databases">
        <title>Ca. Dormibacterota MAGs.</title>
        <authorList>
            <person name="Montgomery K."/>
        </authorList>
    </citation>
    <scope>NUCLEOTIDE SEQUENCE [LARGE SCALE GENOMIC DNA]</scope>
    <source>
        <strain evidence="8">SC8812_S17_10</strain>
    </source>
</reference>
<dbReference type="InterPro" id="IPR011701">
    <property type="entry name" value="MFS"/>
</dbReference>
<keyword evidence="4 6" id="KW-1133">Transmembrane helix</keyword>
<keyword evidence="9" id="KW-1185">Reference proteome</keyword>
<dbReference type="PANTHER" id="PTHR23513">
    <property type="entry name" value="INTEGRAL MEMBRANE EFFLUX PROTEIN-RELATED"/>
    <property type="match status" value="1"/>
</dbReference>
<name>A0A934K4Q9_9BACT</name>
<dbReference type="RefSeq" id="WP_338202005.1">
    <property type="nucleotide sequence ID" value="NZ_JAEKNR010000126.1"/>
</dbReference>
<evidence type="ECO:0000256" key="2">
    <source>
        <dbReference type="ARBA" id="ARBA00022475"/>
    </source>
</evidence>
<dbReference type="AlphaFoldDB" id="A0A934K4Q9"/>
<evidence type="ECO:0000256" key="1">
    <source>
        <dbReference type="ARBA" id="ARBA00004651"/>
    </source>
</evidence>
<dbReference type="Proteomes" id="UP000612893">
    <property type="component" value="Unassembled WGS sequence"/>
</dbReference>
<organism evidence="8 9">
    <name type="scientific">Candidatus Nephthysia bennettiae</name>
    <dbReference type="NCBI Taxonomy" id="3127016"/>
    <lineage>
        <taxon>Bacteria</taxon>
        <taxon>Bacillati</taxon>
        <taxon>Candidatus Dormiibacterota</taxon>
        <taxon>Candidatus Dormibacteria</taxon>
        <taxon>Candidatus Dormibacterales</taxon>
        <taxon>Candidatus Dormibacteraceae</taxon>
        <taxon>Candidatus Nephthysia</taxon>
    </lineage>
</organism>